<dbReference type="KEGG" id="lti:JW886_09205"/>
<keyword evidence="2" id="KW-1185">Reference proteome</keyword>
<dbReference type="RefSeq" id="WP_205871925.1">
    <property type="nucleotide sequence ID" value="NZ_CP070872.1"/>
</dbReference>
<name>A0AA45KG13_9LACT</name>
<organism evidence="1 2">
    <name type="scientific">Lactococcus taiwanensis</name>
    <dbReference type="NCBI Taxonomy" id="1151742"/>
    <lineage>
        <taxon>Bacteria</taxon>
        <taxon>Bacillati</taxon>
        <taxon>Bacillota</taxon>
        <taxon>Bacilli</taxon>
        <taxon>Lactobacillales</taxon>
        <taxon>Streptococcaceae</taxon>
        <taxon>Lactococcus</taxon>
    </lineage>
</organism>
<gene>
    <name evidence="1" type="ORF">JW886_09205</name>
</gene>
<protein>
    <submittedName>
        <fullName evidence="1">Uncharacterized protein</fullName>
    </submittedName>
</protein>
<evidence type="ECO:0000313" key="1">
    <source>
        <dbReference type="EMBL" id="QSE76612.1"/>
    </source>
</evidence>
<dbReference type="AlphaFoldDB" id="A0AA45KG13"/>
<dbReference type="EMBL" id="CP070872">
    <property type="protein sequence ID" value="QSE76612.1"/>
    <property type="molecule type" value="Genomic_DNA"/>
</dbReference>
<dbReference type="Proteomes" id="UP000663608">
    <property type="component" value="Chromosome"/>
</dbReference>
<accession>A0AA45KG13</accession>
<sequence>MRDATAMQEFARENRLGRHLLPILGKWLSKKHFELIEEALLEDEEVSLSFLVRFETAQNLLDEEGKERTKKLTWRTSQGYYAFALTNLNRLLYAHWRPFKAVSESVMFDRLTDVKISTSFLMGYVRVGTLEDDFYLYYFSPSIKRIGKIMQTAAIEHKIMRLLTSSEEVEEER</sequence>
<reference evidence="1 2" key="1">
    <citation type="submission" date="2021-02" db="EMBL/GenBank/DDBJ databases">
        <title>Complete genome sequence of Lactococcus lactis strain K_LL004.</title>
        <authorList>
            <person name="Kim H.B."/>
        </authorList>
    </citation>
    <scope>NUCLEOTIDE SEQUENCE [LARGE SCALE GENOMIC DNA]</scope>
    <source>
        <strain evidence="1 2">K_LL004</strain>
    </source>
</reference>
<evidence type="ECO:0000313" key="2">
    <source>
        <dbReference type="Proteomes" id="UP000663608"/>
    </source>
</evidence>
<proteinExistence type="predicted"/>